<keyword evidence="11" id="KW-1185">Reference proteome</keyword>
<evidence type="ECO:0000256" key="5">
    <source>
        <dbReference type="ARBA" id="ARBA00022556"/>
    </source>
</evidence>
<dbReference type="CDD" id="cd01288">
    <property type="entry name" value="FabZ"/>
    <property type="match status" value="1"/>
</dbReference>
<proteinExistence type="inferred from homology"/>
<keyword evidence="3 9" id="KW-0963">Cytoplasm</keyword>
<comment type="similarity">
    <text evidence="2 9">Belongs to the thioester dehydratase family. FabZ subfamily.</text>
</comment>
<dbReference type="GO" id="GO:0019171">
    <property type="term" value="F:(3R)-hydroxyacyl-[acyl-carrier-protein] dehydratase activity"/>
    <property type="evidence" value="ECO:0007669"/>
    <property type="project" value="UniProtKB-EC"/>
</dbReference>
<dbReference type="PATRIC" id="fig|1208321.3.peg.3100"/>
<evidence type="ECO:0000256" key="6">
    <source>
        <dbReference type="ARBA" id="ARBA00023098"/>
    </source>
</evidence>
<dbReference type="RefSeq" id="WP_024025156.1">
    <property type="nucleotide sequence ID" value="NZ_AYOZ01000056.1"/>
</dbReference>
<dbReference type="eggNOG" id="COG0764">
    <property type="taxonomic scope" value="Bacteria"/>
</dbReference>
<organism evidence="10 11">
    <name type="scientific">Marinomonas profundimaris</name>
    <dbReference type="NCBI Taxonomy" id="1208321"/>
    <lineage>
        <taxon>Bacteria</taxon>
        <taxon>Pseudomonadati</taxon>
        <taxon>Pseudomonadota</taxon>
        <taxon>Gammaproteobacteria</taxon>
        <taxon>Oceanospirillales</taxon>
        <taxon>Oceanospirillaceae</taxon>
        <taxon>Marinomonas</taxon>
    </lineage>
</organism>
<reference evidence="10 11" key="1">
    <citation type="journal article" date="2014" name="Genome Announc.">
        <title>Draft Genome Sequence of Marinomonas sp. Strain D104, a Polycyclic Aromatic Hydrocarbon-Degrading Bacterium from the Deep-Sea Sediment of the Arctic Ocean.</title>
        <authorList>
            <person name="Dong C."/>
            <person name="Bai X."/>
            <person name="Lai Q."/>
            <person name="Xie Y."/>
            <person name="Chen X."/>
            <person name="Shao Z."/>
        </authorList>
    </citation>
    <scope>NUCLEOTIDE SEQUENCE [LARGE SCALE GENOMIC DNA]</scope>
    <source>
        <strain evidence="10 11">D104</strain>
    </source>
</reference>
<evidence type="ECO:0000256" key="1">
    <source>
        <dbReference type="ARBA" id="ARBA00004496"/>
    </source>
</evidence>
<accession>W1RNW2</accession>
<keyword evidence="4 9" id="KW-0444">Lipid biosynthesis</keyword>
<dbReference type="SUPFAM" id="SSF54637">
    <property type="entry name" value="Thioesterase/thiol ester dehydrase-isomerase"/>
    <property type="match status" value="1"/>
</dbReference>
<dbReference type="GO" id="GO:0005737">
    <property type="term" value="C:cytoplasm"/>
    <property type="evidence" value="ECO:0007669"/>
    <property type="project" value="UniProtKB-SubCell"/>
</dbReference>
<dbReference type="Proteomes" id="UP000018857">
    <property type="component" value="Unassembled WGS sequence"/>
</dbReference>
<gene>
    <name evidence="9" type="primary">fabZ</name>
    <name evidence="10" type="ORF">D104_15570</name>
</gene>
<dbReference type="Gene3D" id="3.10.129.10">
    <property type="entry name" value="Hotdog Thioesterase"/>
    <property type="match status" value="1"/>
</dbReference>
<dbReference type="GO" id="GO:0009245">
    <property type="term" value="P:lipid A biosynthetic process"/>
    <property type="evidence" value="ECO:0007669"/>
    <property type="project" value="UniProtKB-UniRule"/>
</dbReference>
<name>W1RNW2_9GAMM</name>
<evidence type="ECO:0000256" key="3">
    <source>
        <dbReference type="ARBA" id="ARBA00022490"/>
    </source>
</evidence>
<evidence type="ECO:0000256" key="8">
    <source>
        <dbReference type="ARBA" id="ARBA00025049"/>
    </source>
</evidence>
<evidence type="ECO:0000313" key="10">
    <source>
        <dbReference type="EMBL" id="ETI58396.1"/>
    </source>
</evidence>
<dbReference type="InterPro" id="IPR013114">
    <property type="entry name" value="FabA_FabZ"/>
</dbReference>
<sequence length="145" mass="16486">MMDVNEIRQYLPHRYPFLLVDRVIELNLNESIVAYKNVTINEPFFNGHFPNHPVMPGVLIIEAMAQAAGILGFKTMDKKPEDGSIYYFVGSDKARFKRPVVPGDRLQLEAKIITEKRGIWKFECRATVDGELACSATILCADRKI</sequence>
<keyword evidence="6 9" id="KW-0443">Lipid metabolism</keyword>
<evidence type="ECO:0000256" key="4">
    <source>
        <dbReference type="ARBA" id="ARBA00022516"/>
    </source>
</evidence>
<comment type="caution">
    <text evidence="10">The sequence shown here is derived from an EMBL/GenBank/DDBJ whole genome shotgun (WGS) entry which is preliminary data.</text>
</comment>
<dbReference type="EMBL" id="AYOZ01000056">
    <property type="protein sequence ID" value="ETI58396.1"/>
    <property type="molecule type" value="Genomic_DNA"/>
</dbReference>
<evidence type="ECO:0000256" key="2">
    <source>
        <dbReference type="ARBA" id="ARBA00009174"/>
    </source>
</evidence>
<dbReference type="NCBIfam" id="NF000582">
    <property type="entry name" value="PRK00006.1"/>
    <property type="match status" value="1"/>
</dbReference>
<dbReference type="AlphaFoldDB" id="W1RNW2"/>
<dbReference type="EC" id="4.2.1.59" evidence="9"/>
<dbReference type="InterPro" id="IPR010084">
    <property type="entry name" value="FabZ"/>
</dbReference>
<dbReference type="NCBIfam" id="TIGR01750">
    <property type="entry name" value="fabZ"/>
    <property type="match status" value="1"/>
</dbReference>
<dbReference type="GO" id="GO:0006633">
    <property type="term" value="P:fatty acid biosynthetic process"/>
    <property type="evidence" value="ECO:0007669"/>
    <property type="project" value="UniProtKB-UniRule"/>
</dbReference>
<dbReference type="Pfam" id="PF07977">
    <property type="entry name" value="FabA"/>
    <property type="match status" value="1"/>
</dbReference>
<keyword evidence="5 9" id="KW-0441">Lipid A biosynthesis</keyword>
<evidence type="ECO:0000256" key="7">
    <source>
        <dbReference type="ARBA" id="ARBA00023239"/>
    </source>
</evidence>
<protein>
    <recommendedName>
        <fullName evidence="9">3-hydroxyacyl-[acyl-carrier-protein] dehydratase FabZ</fullName>
        <ecNumber evidence="9">4.2.1.59</ecNumber>
    </recommendedName>
    <alternativeName>
        <fullName evidence="9">(3R)-hydroxymyristoyl-[acyl-carrier-protein] dehydratase</fullName>
        <shortName evidence="9">(3R)-hydroxymyristoyl-ACP dehydrase</shortName>
    </alternativeName>
    <alternativeName>
        <fullName evidence="9">Beta-hydroxyacyl-ACP dehydratase</fullName>
    </alternativeName>
</protein>
<keyword evidence="7 9" id="KW-0456">Lyase</keyword>
<comment type="catalytic activity">
    <reaction evidence="9">
        <text>a (3R)-hydroxyacyl-[ACP] = a (2E)-enoyl-[ACP] + H2O</text>
        <dbReference type="Rhea" id="RHEA:13097"/>
        <dbReference type="Rhea" id="RHEA-COMP:9925"/>
        <dbReference type="Rhea" id="RHEA-COMP:9945"/>
        <dbReference type="ChEBI" id="CHEBI:15377"/>
        <dbReference type="ChEBI" id="CHEBI:78784"/>
        <dbReference type="ChEBI" id="CHEBI:78827"/>
        <dbReference type="EC" id="4.2.1.59"/>
    </reaction>
</comment>
<dbReference type="OrthoDB" id="9772788at2"/>
<evidence type="ECO:0000313" key="11">
    <source>
        <dbReference type="Proteomes" id="UP000018857"/>
    </source>
</evidence>
<comment type="subcellular location">
    <subcellularLocation>
        <location evidence="1 9">Cytoplasm</location>
    </subcellularLocation>
</comment>
<dbReference type="GO" id="GO:0016020">
    <property type="term" value="C:membrane"/>
    <property type="evidence" value="ECO:0007669"/>
    <property type="project" value="GOC"/>
</dbReference>
<comment type="function">
    <text evidence="8 9">Involved in unsaturated fatty acids biosynthesis. Catalyzes the dehydration of short chain beta-hydroxyacyl-ACPs and long chain saturated and unsaturated beta-hydroxyacyl-ACPs.</text>
</comment>
<feature type="active site" evidence="9">
    <location>
        <position position="48"/>
    </location>
</feature>
<dbReference type="FunFam" id="3.10.129.10:FF:000001">
    <property type="entry name" value="3-hydroxyacyl-[acyl-carrier-protein] dehydratase FabZ"/>
    <property type="match status" value="1"/>
</dbReference>
<dbReference type="PANTHER" id="PTHR30272:SF1">
    <property type="entry name" value="3-HYDROXYACYL-[ACYL-CARRIER-PROTEIN] DEHYDRATASE"/>
    <property type="match status" value="1"/>
</dbReference>
<dbReference type="HAMAP" id="MF_00406">
    <property type="entry name" value="FabZ"/>
    <property type="match status" value="1"/>
</dbReference>
<dbReference type="InterPro" id="IPR029069">
    <property type="entry name" value="HotDog_dom_sf"/>
</dbReference>
<dbReference type="STRING" id="1208321.D104_15570"/>
<evidence type="ECO:0000256" key="9">
    <source>
        <dbReference type="HAMAP-Rule" id="MF_00406"/>
    </source>
</evidence>
<dbReference type="PANTHER" id="PTHR30272">
    <property type="entry name" value="3-HYDROXYACYL-[ACYL-CARRIER-PROTEIN] DEHYDRATASE"/>
    <property type="match status" value="1"/>
</dbReference>